<proteinExistence type="predicted"/>
<organism evidence="1 2">
    <name type="scientific">Melastoma candidum</name>
    <dbReference type="NCBI Taxonomy" id="119954"/>
    <lineage>
        <taxon>Eukaryota</taxon>
        <taxon>Viridiplantae</taxon>
        <taxon>Streptophyta</taxon>
        <taxon>Embryophyta</taxon>
        <taxon>Tracheophyta</taxon>
        <taxon>Spermatophyta</taxon>
        <taxon>Magnoliopsida</taxon>
        <taxon>eudicotyledons</taxon>
        <taxon>Gunneridae</taxon>
        <taxon>Pentapetalae</taxon>
        <taxon>rosids</taxon>
        <taxon>malvids</taxon>
        <taxon>Myrtales</taxon>
        <taxon>Melastomataceae</taxon>
        <taxon>Melastomatoideae</taxon>
        <taxon>Melastomateae</taxon>
        <taxon>Melastoma</taxon>
    </lineage>
</organism>
<reference evidence="2" key="1">
    <citation type="journal article" date="2023" name="Front. Plant Sci.">
        <title>Chromosomal-level genome assembly of Melastoma candidum provides insights into trichome evolution.</title>
        <authorList>
            <person name="Zhong Y."/>
            <person name="Wu W."/>
            <person name="Sun C."/>
            <person name="Zou P."/>
            <person name="Liu Y."/>
            <person name="Dai S."/>
            <person name="Zhou R."/>
        </authorList>
    </citation>
    <scope>NUCLEOTIDE SEQUENCE [LARGE SCALE GENOMIC DNA]</scope>
</reference>
<comment type="caution">
    <text evidence="1">The sequence shown here is derived from an EMBL/GenBank/DDBJ whole genome shotgun (WGS) entry which is preliminary data.</text>
</comment>
<evidence type="ECO:0000313" key="1">
    <source>
        <dbReference type="EMBL" id="KAI4319070.1"/>
    </source>
</evidence>
<protein>
    <submittedName>
        <fullName evidence="1">Uncharacterized protein</fullName>
    </submittedName>
</protein>
<accession>A0ACB9M8R3</accession>
<sequence length="356" mass="40042">MSSTPGDVSGRGIVRRVTSLPRSILRGLSWGTRRRPDQVPLTADFPPMMNLQDHQGYPEEWAFLTHFERQYGSVHPFFYACRLTDAIRIAESEKKFLFVYLHSPEHPFTPVFCKGTLCSEVVVQFLYANFVSWGALVYTGEGLQTAATLKPQSYPFCAVMAASPGGDTTAVLQQIEGPISPAELIEILQRTIDEQGIAFGIAAARAKQEQKIKADRELREEQDAAYVAALHIDEEKERNRPLGTTYHHAGGDVSRKNPSSKQTAKPNKDSAVPMEDQKLTQILFRFPNGERRERSFQCTEKIQSLYKCVDSLGIHTISNYRLVSTFPRKVYGADTMEKTLKDAGLYPRATLFLEPF</sequence>
<keyword evidence="2" id="KW-1185">Reference proteome</keyword>
<gene>
    <name evidence="1" type="ORF">MLD38_032715</name>
</gene>
<dbReference type="Proteomes" id="UP001057402">
    <property type="component" value="Chromosome 10"/>
</dbReference>
<dbReference type="EMBL" id="CM042889">
    <property type="protein sequence ID" value="KAI4319070.1"/>
    <property type="molecule type" value="Genomic_DNA"/>
</dbReference>
<name>A0ACB9M8R3_9MYRT</name>
<evidence type="ECO:0000313" key="2">
    <source>
        <dbReference type="Proteomes" id="UP001057402"/>
    </source>
</evidence>